<name>A0AAN7AUE7_9PEZI</name>
<evidence type="ECO:0000259" key="8">
    <source>
        <dbReference type="PROSITE" id="PS50850"/>
    </source>
</evidence>
<feature type="transmembrane region" description="Helical" evidence="7">
    <location>
        <begin position="785"/>
        <end position="809"/>
    </location>
</feature>
<dbReference type="Gene3D" id="1.20.1720.10">
    <property type="entry name" value="Multidrug resistance protein D"/>
    <property type="match status" value="1"/>
</dbReference>
<dbReference type="InterPro" id="IPR020846">
    <property type="entry name" value="MFS_dom"/>
</dbReference>
<dbReference type="Gene3D" id="3.90.1200.10">
    <property type="match status" value="1"/>
</dbReference>
<dbReference type="GO" id="GO:0022857">
    <property type="term" value="F:transmembrane transporter activity"/>
    <property type="evidence" value="ECO:0007669"/>
    <property type="project" value="InterPro"/>
</dbReference>
<comment type="subcellular location">
    <subcellularLocation>
        <location evidence="1">Membrane</location>
        <topology evidence="1">Multi-pass membrane protein</topology>
    </subcellularLocation>
</comment>
<feature type="transmembrane region" description="Helical" evidence="7">
    <location>
        <begin position="565"/>
        <end position="585"/>
    </location>
</feature>
<feature type="transmembrane region" description="Helical" evidence="7">
    <location>
        <begin position="688"/>
        <end position="713"/>
    </location>
</feature>
<evidence type="ECO:0000313" key="9">
    <source>
        <dbReference type="EMBL" id="KAK4201516.1"/>
    </source>
</evidence>
<feature type="transmembrane region" description="Helical" evidence="7">
    <location>
        <begin position="401"/>
        <end position="422"/>
    </location>
</feature>
<dbReference type="InterPro" id="IPR016477">
    <property type="entry name" value="Fructo-/Ketosamine-3-kinase"/>
</dbReference>
<proteinExistence type="predicted"/>
<dbReference type="InterPro" id="IPR011701">
    <property type="entry name" value="MFS"/>
</dbReference>
<evidence type="ECO:0000256" key="1">
    <source>
        <dbReference type="ARBA" id="ARBA00004141"/>
    </source>
</evidence>
<keyword evidence="5 7" id="KW-0472">Membrane</keyword>
<feature type="transmembrane region" description="Helical" evidence="7">
    <location>
        <begin position="468"/>
        <end position="486"/>
    </location>
</feature>
<evidence type="ECO:0000313" key="10">
    <source>
        <dbReference type="Proteomes" id="UP001303160"/>
    </source>
</evidence>
<dbReference type="EC" id="2.7.1.172" evidence="2"/>
<feature type="transmembrane region" description="Helical" evidence="7">
    <location>
        <begin position="538"/>
        <end position="559"/>
    </location>
</feature>
<evidence type="ECO:0000256" key="3">
    <source>
        <dbReference type="ARBA" id="ARBA00022692"/>
    </source>
</evidence>
<feature type="transmembrane region" description="Helical" evidence="7">
    <location>
        <begin position="653"/>
        <end position="676"/>
    </location>
</feature>
<evidence type="ECO:0000256" key="2">
    <source>
        <dbReference type="ARBA" id="ARBA00011961"/>
    </source>
</evidence>
<dbReference type="GO" id="GO:0102193">
    <property type="term" value="F:protein-ribulosamine 3-kinase activity"/>
    <property type="evidence" value="ECO:0007669"/>
    <property type="project" value="UniProtKB-EC"/>
</dbReference>
<sequence>MATPEHISKSDSIKEIIARLGGVFPMDEEAVSKFLPRGIEFTSVERSGVSAYTATGRIRARDSAGAQKEYFIKVAYGEHGRIMLNGEAVSSKMIYDLMPDFIPKPVGFGNYKQASDAYFYLSEFVDMDVNTPPDPVEWTGRLAKMHKQSRSPTGKFGFPVTTCDGKTAHTVDWEESWATFYRKLLLGVCKLDVEANGSWPELELATKQVADAVIPRLLENLKDSEGERIKPCIIHGDLWEGNMGIDEKTNKSLLFDAGSYFAHNEMELGHWRCEFTSVFRDKAYTEHYKKHYPPAEPEGEFDDRNRLYSLKGAINYSAGHPNSSLRQTAYNNMLYLIENIFHIPDFTLRMGAQQIAEAIAVSQDLDSLKEETTTITTDKNDSATSEEEDYTLFPRSFLKPLPYLLGFLLTLSTLTATIYFPLIPMLSTGFSVSIQSINLTVTVYAICQAISPGFFASLADSPAIGRRPVLLCLIALYALGSLGLSLNSSFGPERQSYGVLIAMRAVQSLGGSAIPALGYGIIADVAPVSDRGRMLGPMLSFCNGLSAAGPVIAGGLALGTGGYVWVFWGLLMIAVVGLLVTGFWLPETGRAVVGNGGREVNGLWRRSWGSYLGKGREKKNGGNDIEQNNRSVSGAARVKVVWDPMAVFASLRIIFYPDAAAVLWMIASSYCVYYTFQVAIPTIFDEIYGYNPLFIGLSFLPGLAGMTIGGIIAGKVIDHHYAKVAIQSGLDPNRKSKAKGNDLENFPIEKARYRRYVPWVVAEMGVVAGYGWVVQNRVHPAVPLIMQFLACTLSTIMSHTASALLVDIFPNSSSSAYASGQIARCGLSAISALVLQPLVDAVGRGWYFTMFSLFVGFTGITSVYISLWKGMTWRQERS</sequence>
<evidence type="ECO:0000256" key="5">
    <source>
        <dbReference type="ARBA" id="ARBA00023136"/>
    </source>
</evidence>
<comment type="catalytic activity">
    <reaction evidence="6">
        <text>N(6)-D-ribulosyl-L-lysyl-[protein] + ATP = N(6)-(3-O-phospho-D-ribulosyl)-L-lysyl-[protein] + ADP + H(+)</text>
        <dbReference type="Rhea" id="RHEA:48432"/>
        <dbReference type="Rhea" id="RHEA-COMP:12103"/>
        <dbReference type="Rhea" id="RHEA-COMP:12104"/>
        <dbReference type="ChEBI" id="CHEBI:15378"/>
        <dbReference type="ChEBI" id="CHEBI:30616"/>
        <dbReference type="ChEBI" id="CHEBI:90418"/>
        <dbReference type="ChEBI" id="CHEBI:90420"/>
        <dbReference type="ChEBI" id="CHEBI:456216"/>
        <dbReference type="EC" id="2.7.1.172"/>
    </reaction>
    <physiologicalReaction direction="left-to-right" evidence="6">
        <dbReference type="Rhea" id="RHEA:48433"/>
    </physiologicalReaction>
</comment>
<dbReference type="AlphaFoldDB" id="A0AAN7AUE7"/>
<dbReference type="InterPro" id="IPR011009">
    <property type="entry name" value="Kinase-like_dom_sf"/>
</dbReference>
<keyword evidence="3 7" id="KW-0812">Transmembrane</keyword>
<keyword evidence="4 7" id="KW-1133">Transmembrane helix</keyword>
<dbReference type="PROSITE" id="PS50850">
    <property type="entry name" value="MFS"/>
    <property type="match status" value="1"/>
</dbReference>
<feature type="transmembrane region" description="Helical" evidence="7">
    <location>
        <begin position="845"/>
        <end position="867"/>
    </location>
</feature>
<evidence type="ECO:0000256" key="4">
    <source>
        <dbReference type="ARBA" id="ARBA00022989"/>
    </source>
</evidence>
<dbReference type="PANTHER" id="PTHR23502">
    <property type="entry name" value="MAJOR FACILITATOR SUPERFAMILY"/>
    <property type="match status" value="1"/>
</dbReference>
<evidence type="ECO:0000256" key="7">
    <source>
        <dbReference type="SAM" id="Phobius"/>
    </source>
</evidence>
<dbReference type="EMBL" id="MU863906">
    <property type="protein sequence ID" value="KAK4201516.1"/>
    <property type="molecule type" value="Genomic_DNA"/>
</dbReference>
<protein>
    <recommendedName>
        <fullName evidence="2">protein-ribulosamine 3-kinase</fullName>
        <ecNumber evidence="2">2.7.1.172</ecNumber>
    </recommendedName>
</protein>
<dbReference type="Gene3D" id="1.20.1250.20">
    <property type="entry name" value="MFS general substrate transporter like domains"/>
    <property type="match status" value="1"/>
</dbReference>
<dbReference type="SUPFAM" id="SSF56112">
    <property type="entry name" value="Protein kinase-like (PK-like)"/>
    <property type="match status" value="1"/>
</dbReference>
<feature type="transmembrane region" description="Helical" evidence="7">
    <location>
        <begin position="821"/>
        <end position="839"/>
    </location>
</feature>
<keyword evidence="10" id="KW-1185">Reference proteome</keyword>
<dbReference type="Pfam" id="PF07690">
    <property type="entry name" value="MFS_1"/>
    <property type="match status" value="1"/>
</dbReference>
<comment type="caution">
    <text evidence="9">The sequence shown here is derived from an EMBL/GenBank/DDBJ whole genome shotgun (WGS) entry which is preliminary data.</text>
</comment>
<reference evidence="9" key="2">
    <citation type="submission" date="2023-05" db="EMBL/GenBank/DDBJ databases">
        <authorList>
            <consortium name="Lawrence Berkeley National Laboratory"/>
            <person name="Steindorff A."/>
            <person name="Hensen N."/>
            <person name="Bonometti L."/>
            <person name="Westerberg I."/>
            <person name="Brannstrom I.O."/>
            <person name="Guillou S."/>
            <person name="Cros-Aarteil S."/>
            <person name="Calhoun S."/>
            <person name="Haridas S."/>
            <person name="Kuo A."/>
            <person name="Mondo S."/>
            <person name="Pangilinan J."/>
            <person name="Riley R."/>
            <person name="Labutti K."/>
            <person name="Andreopoulos B."/>
            <person name="Lipzen A."/>
            <person name="Chen C."/>
            <person name="Yanf M."/>
            <person name="Daum C."/>
            <person name="Ng V."/>
            <person name="Clum A."/>
            <person name="Ohm R."/>
            <person name="Martin F."/>
            <person name="Silar P."/>
            <person name="Natvig D."/>
            <person name="Lalanne C."/>
            <person name="Gautier V."/>
            <person name="Ament-Velasquez S.L."/>
            <person name="Kruys A."/>
            <person name="Hutchinson M.I."/>
            <person name="Powell A.J."/>
            <person name="Barry K."/>
            <person name="Miller A.N."/>
            <person name="Grigoriev I.V."/>
            <person name="Debuchy R."/>
            <person name="Gladieux P."/>
            <person name="Thoren M.H."/>
            <person name="Johannesson H."/>
        </authorList>
    </citation>
    <scope>NUCLEOTIDE SEQUENCE</scope>
    <source>
        <strain evidence="9">CBS 315.58</strain>
    </source>
</reference>
<accession>A0AAN7AUE7</accession>
<reference evidence="9" key="1">
    <citation type="journal article" date="2023" name="Mol. Phylogenet. Evol.">
        <title>Genome-scale phylogeny and comparative genomics of the fungal order Sordariales.</title>
        <authorList>
            <person name="Hensen N."/>
            <person name="Bonometti L."/>
            <person name="Westerberg I."/>
            <person name="Brannstrom I.O."/>
            <person name="Guillou S."/>
            <person name="Cros-Aarteil S."/>
            <person name="Calhoun S."/>
            <person name="Haridas S."/>
            <person name="Kuo A."/>
            <person name="Mondo S."/>
            <person name="Pangilinan J."/>
            <person name="Riley R."/>
            <person name="LaButti K."/>
            <person name="Andreopoulos B."/>
            <person name="Lipzen A."/>
            <person name="Chen C."/>
            <person name="Yan M."/>
            <person name="Daum C."/>
            <person name="Ng V."/>
            <person name="Clum A."/>
            <person name="Steindorff A."/>
            <person name="Ohm R.A."/>
            <person name="Martin F."/>
            <person name="Silar P."/>
            <person name="Natvig D.O."/>
            <person name="Lalanne C."/>
            <person name="Gautier V."/>
            <person name="Ament-Velasquez S.L."/>
            <person name="Kruys A."/>
            <person name="Hutchinson M.I."/>
            <person name="Powell A.J."/>
            <person name="Barry K."/>
            <person name="Miller A.N."/>
            <person name="Grigoriev I.V."/>
            <person name="Debuchy R."/>
            <person name="Gladieux P."/>
            <person name="Hiltunen Thoren M."/>
            <person name="Johannesson H."/>
        </authorList>
    </citation>
    <scope>NUCLEOTIDE SEQUENCE</scope>
    <source>
        <strain evidence="9">CBS 315.58</strain>
    </source>
</reference>
<dbReference type="Pfam" id="PF03881">
    <property type="entry name" value="Fructosamin_kin"/>
    <property type="match status" value="1"/>
</dbReference>
<evidence type="ECO:0000256" key="6">
    <source>
        <dbReference type="ARBA" id="ARBA00048655"/>
    </source>
</evidence>
<dbReference type="InterPro" id="IPR036259">
    <property type="entry name" value="MFS_trans_sf"/>
</dbReference>
<dbReference type="Proteomes" id="UP001303160">
    <property type="component" value="Unassembled WGS sequence"/>
</dbReference>
<gene>
    <name evidence="9" type="ORF">QBC40DRAFT_347740</name>
</gene>
<dbReference type="GO" id="GO:0005886">
    <property type="term" value="C:plasma membrane"/>
    <property type="evidence" value="ECO:0007669"/>
    <property type="project" value="TreeGrafter"/>
</dbReference>
<organism evidence="9 10">
    <name type="scientific">Triangularia verruculosa</name>
    <dbReference type="NCBI Taxonomy" id="2587418"/>
    <lineage>
        <taxon>Eukaryota</taxon>
        <taxon>Fungi</taxon>
        <taxon>Dikarya</taxon>
        <taxon>Ascomycota</taxon>
        <taxon>Pezizomycotina</taxon>
        <taxon>Sordariomycetes</taxon>
        <taxon>Sordariomycetidae</taxon>
        <taxon>Sordariales</taxon>
        <taxon>Podosporaceae</taxon>
        <taxon>Triangularia</taxon>
    </lineage>
</organism>
<feature type="transmembrane region" description="Helical" evidence="7">
    <location>
        <begin position="756"/>
        <end position="773"/>
    </location>
</feature>
<dbReference type="SUPFAM" id="SSF103473">
    <property type="entry name" value="MFS general substrate transporter"/>
    <property type="match status" value="1"/>
</dbReference>
<feature type="domain" description="Major facilitator superfamily (MFS) profile" evidence="8">
    <location>
        <begin position="401"/>
        <end position="873"/>
    </location>
</feature>
<dbReference type="PANTHER" id="PTHR23502:SF151">
    <property type="entry name" value="MAJOR FACILITATOR SUPERFAMILY (MFS) PROFILE DOMAIN-CONTAINING PROTEIN"/>
    <property type="match status" value="1"/>
</dbReference>
<feature type="transmembrane region" description="Helical" evidence="7">
    <location>
        <begin position="506"/>
        <end position="526"/>
    </location>
</feature>